<sequence>MKNIEFIKEHYSEQIHALNSFIEDAYSSLPNKDYSTIRFGGGTALAIYYFQHRLSFDIDLFVTDVQILNYLSPKHWIDETNKFNTSKYIDLSNHIRVLEKKNNIKIDVLVSQNASSDYLLDNSKVIFTSDVYVESIEDIIAKKIVYRRNDNLTRDIIDIAIAIKLKDGILQNMLERGLINELDLKELKTSLEELDKKTFEEEIEIVAPFENYINDAKNAPEIIKQECQKILT</sequence>
<dbReference type="Gene3D" id="3.10.450.620">
    <property type="entry name" value="JHP933, nucleotidyltransferase-like core domain"/>
    <property type="match status" value="1"/>
</dbReference>
<keyword evidence="1" id="KW-0808">Transferase</keyword>
<keyword evidence="2" id="KW-1185">Reference proteome</keyword>
<evidence type="ECO:0000313" key="2">
    <source>
        <dbReference type="Proteomes" id="UP000593836"/>
    </source>
</evidence>
<dbReference type="Pfam" id="PF08843">
    <property type="entry name" value="AbiEii"/>
    <property type="match status" value="1"/>
</dbReference>
<accession>A0A7S7LYJ3</accession>
<protein>
    <submittedName>
        <fullName evidence="1">Nucleotidyl transferase AbiEii/AbiGii toxin family protein</fullName>
    </submittedName>
</protein>
<name>A0A7S7LYJ3_9BACT</name>
<dbReference type="KEGG" id="smas:HUE87_07865"/>
<dbReference type="Proteomes" id="UP000593836">
    <property type="component" value="Chromosome"/>
</dbReference>
<dbReference type="RefSeq" id="WP_194365649.1">
    <property type="nucleotide sequence ID" value="NZ_CP054493.1"/>
</dbReference>
<gene>
    <name evidence="1" type="ORF">HUE87_07865</name>
</gene>
<evidence type="ECO:0000313" key="1">
    <source>
        <dbReference type="EMBL" id="QOY53814.1"/>
    </source>
</evidence>
<proteinExistence type="predicted"/>
<dbReference type="EMBL" id="CP054493">
    <property type="protein sequence ID" value="QOY53814.1"/>
    <property type="molecule type" value="Genomic_DNA"/>
</dbReference>
<organism evidence="1 2">
    <name type="scientific">Candidatus Sulfurimonas marisnigri</name>
    <dbReference type="NCBI Taxonomy" id="2740405"/>
    <lineage>
        <taxon>Bacteria</taxon>
        <taxon>Pseudomonadati</taxon>
        <taxon>Campylobacterota</taxon>
        <taxon>Epsilonproteobacteria</taxon>
        <taxon>Campylobacterales</taxon>
        <taxon>Sulfurimonadaceae</taxon>
        <taxon>Sulfurimonas</taxon>
    </lineage>
</organism>
<dbReference type="AlphaFoldDB" id="A0A7S7LYJ3"/>
<dbReference type="InterPro" id="IPR014942">
    <property type="entry name" value="AbiEii"/>
</dbReference>
<dbReference type="GO" id="GO:0016740">
    <property type="term" value="F:transferase activity"/>
    <property type="evidence" value="ECO:0007669"/>
    <property type="project" value="UniProtKB-KW"/>
</dbReference>
<reference evidence="1 2" key="1">
    <citation type="submission" date="2020-05" db="EMBL/GenBank/DDBJ databases">
        <title>Sulfurimonas marisnigri, sp. nov., and Sulfurimonas baltica, sp. nov., manganese oxide reducing chemolithoautotrophs of the class Epsilonproteobacteria isolated from the pelagic redoxclines of the Black and Baltic Seas and emended description of the genus Sulfurimonas.</title>
        <authorList>
            <person name="Henkel J.V."/>
            <person name="Laudan C."/>
            <person name="Werner J."/>
            <person name="Neu T."/>
            <person name="Plewe S."/>
            <person name="Sproer C."/>
            <person name="Bunk B."/>
            <person name="Schulz-Vogt H.N."/>
        </authorList>
    </citation>
    <scope>NUCLEOTIDE SEQUENCE [LARGE SCALE GENOMIC DNA]</scope>
    <source>
        <strain evidence="1 2">SoZ1</strain>
    </source>
</reference>